<dbReference type="Gene3D" id="3.40.50.2000">
    <property type="entry name" value="Glycogen Phosphorylase B"/>
    <property type="match status" value="2"/>
</dbReference>
<dbReference type="STRING" id="48467.SAMN02745166_04368"/>
<dbReference type="EMBL" id="FUYE01000019">
    <property type="protein sequence ID" value="SKB05911.1"/>
    <property type="molecule type" value="Genomic_DNA"/>
</dbReference>
<dbReference type="GO" id="GO:0016740">
    <property type="term" value="F:transferase activity"/>
    <property type="evidence" value="ECO:0007669"/>
    <property type="project" value="UniProtKB-KW"/>
</dbReference>
<sequence>MKIAVVQLGARMHYAVPRIFSEAGILSTLYTDICGTSGLGRLMSHLPHKLMPGGVRRLVARQVSGVPADQVVTFDRLGMAYWWSLRCARTPREIAQAHLQAGQELQEAVIRHGIDGTDAVYSFNSAGLEVMKFARAHHMRTFHEQTIAPVVVQTSLLKAEYARWRGWEIEPPYEEFYRPFEENEKAEWELADTILCGSEFVREGIAQAGGPVERAVVVPYGVNMTVDPAILDQRSLREPGPLRVLTVGTVGLRKGSPYVMEVARKLQGRADFRMAGPIDLTPDGASKLAEYVTLLGIVPRSEMAAQFSWADVFLLPSICEGSATATYEALAWGLPVVTTPNTGSPVVHDQNGYVVPIRDVERLVDALERLRDQDLRRKMGTLAISDSKKLNVSAYGHRLVEAIKS</sequence>
<protein>
    <submittedName>
        <fullName evidence="1">Glycosyltransferase involved in cell wall bisynthesis</fullName>
    </submittedName>
</protein>
<dbReference type="AlphaFoldDB" id="A0A1T4YX84"/>
<proteinExistence type="predicted"/>
<reference evidence="2" key="1">
    <citation type="submission" date="2017-02" db="EMBL/GenBank/DDBJ databases">
        <authorList>
            <person name="Varghese N."/>
            <person name="Submissions S."/>
        </authorList>
    </citation>
    <scope>NUCLEOTIDE SEQUENCE [LARGE SCALE GENOMIC DNA]</scope>
    <source>
        <strain evidence="2">ATCC 700200</strain>
    </source>
</reference>
<gene>
    <name evidence="1" type="ORF">SAMN02745166_04368</name>
</gene>
<dbReference type="OrthoDB" id="9781738at2"/>
<name>A0A1T4YX84_9BACT</name>
<organism evidence="1 2">
    <name type="scientific">Prosthecobacter debontii</name>
    <dbReference type="NCBI Taxonomy" id="48467"/>
    <lineage>
        <taxon>Bacteria</taxon>
        <taxon>Pseudomonadati</taxon>
        <taxon>Verrucomicrobiota</taxon>
        <taxon>Verrucomicrobiia</taxon>
        <taxon>Verrucomicrobiales</taxon>
        <taxon>Verrucomicrobiaceae</taxon>
        <taxon>Prosthecobacter</taxon>
    </lineage>
</organism>
<dbReference type="Pfam" id="PF13692">
    <property type="entry name" value="Glyco_trans_1_4"/>
    <property type="match status" value="1"/>
</dbReference>
<evidence type="ECO:0000313" key="1">
    <source>
        <dbReference type="EMBL" id="SKB05911.1"/>
    </source>
</evidence>
<accession>A0A1T4YX84</accession>
<dbReference type="SUPFAM" id="SSF53756">
    <property type="entry name" value="UDP-Glycosyltransferase/glycogen phosphorylase"/>
    <property type="match status" value="1"/>
</dbReference>
<dbReference type="PANTHER" id="PTHR12526">
    <property type="entry name" value="GLYCOSYLTRANSFERASE"/>
    <property type="match status" value="1"/>
</dbReference>
<dbReference type="CDD" id="cd03801">
    <property type="entry name" value="GT4_PimA-like"/>
    <property type="match status" value="1"/>
</dbReference>
<dbReference type="Proteomes" id="UP000190774">
    <property type="component" value="Unassembled WGS sequence"/>
</dbReference>
<keyword evidence="2" id="KW-1185">Reference proteome</keyword>
<keyword evidence="1" id="KW-0808">Transferase</keyword>
<evidence type="ECO:0000313" key="2">
    <source>
        <dbReference type="Proteomes" id="UP000190774"/>
    </source>
</evidence>